<evidence type="ECO:0000256" key="6">
    <source>
        <dbReference type="PIRNR" id="PIRNR002854"/>
    </source>
</evidence>
<evidence type="ECO:0000256" key="5">
    <source>
        <dbReference type="ARBA" id="ARBA00023288"/>
    </source>
</evidence>
<dbReference type="PROSITE" id="PS51257">
    <property type="entry name" value="PROKAR_LIPOPROTEIN"/>
    <property type="match status" value="1"/>
</dbReference>
<feature type="compositionally biased region" description="Low complexity" evidence="7">
    <location>
        <begin position="27"/>
        <end position="40"/>
    </location>
</feature>
<keyword evidence="3" id="KW-0472">Membrane</keyword>
<evidence type="ECO:0000256" key="4">
    <source>
        <dbReference type="ARBA" id="ARBA00023139"/>
    </source>
</evidence>
<dbReference type="Proteomes" id="UP001549167">
    <property type="component" value="Unassembled WGS sequence"/>
</dbReference>
<keyword evidence="2 8" id="KW-0732">Signal</keyword>
<dbReference type="Pfam" id="PF03180">
    <property type="entry name" value="Lipoprotein_9"/>
    <property type="match status" value="1"/>
</dbReference>
<dbReference type="PIRSF" id="PIRSF002854">
    <property type="entry name" value="MetQ"/>
    <property type="match status" value="1"/>
</dbReference>
<name>A0ABV2KVS3_9BACI</name>
<dbReference type="PANTHER" id="PTHR30429">
    <property type="entry name" value="D-METHIONINE-BINDING LIPOPROTEIN METQ"/>
    <property type="match status" value="1"/>
</dbReference>
<keyword evidence="4" id="KW-0564">Palmitate</keyword>
<dbReference type="SUPFAM" id="SSF53850">
    <property type="entry name" value="Periplasmic binding protein-like II"/>
    <property type="match status" value="1"/>
</dbReference>
<gene>
    <name evidence="9" type="ORF">ABID56_001799</name>
</gene>
<reference evidence="9 10" key="1">
    <citation type="submission" date="2024-06" db="EMBL/GenBank/DDBJ databases">
        <title>Genomic Encyclopedia of Type Strains, Phase IV (KMG-IV): sequencing the most valuable type-strain genomes for metagenomic binning, comparative biology and taxonomic classification.</title>
        <authorList>
            <person name="Goeker M."/>
        </authorList>
    </citation>
    <scope>NUCLEOTIDE SEQUENCE [LARGE SCALE GENOMIC DNA]</scope>
    <source>
        <strain evidence="9 10">DSM 23520</strain>
    </source>
</reference>
<evidence type="ECO:0000256" key="1">
    <source>
        <dbReference type="ARBA" id="ARBA00004635"/>
    </source>
</evidence>
<comment type="caution">
    <text evidence="9">The sequence shown here is derived from an EMBL/GenBank/DDBJ whole genome shotgun (WGS) entry which is preliminary data.</text>
</comment>
<comment type="similarity">
    <text evidence="6">Belongs to the nlpA lipoprotein family.</text>
</comment>
<dbReference type="RefSeq" id="WP_354220312.1">
    <property type="nucleotide sequence ID" value="NZ_JBEPMX010000008.1"/>
</dbReference>
<dbReference type="Gene3D" id="3.40.190.10">
    <property type="entry name" value="Periplasmic binding protein-like II"/>
    <property type="match status" value="2"/>
</dbReference>
<dbReference type="InterPro" id="IPR004872">
    <property type="entry name" value="Lipoprotein_NlpA"/>
</dbReference>
<feature type="signal peptide" evidence="8">
    <location>
        <begin position="1"/>
        <end position="25"/>
    </location>
</feature>
<proteinExistence type="inferred from homology"/>
<feature type="chain" id="PRO_5045964435" description="Lipoprotein" evidence="8">
    <location>
        <begin position="26"/>
        <end position="286"/>
    </location>
</feature>
<protein>
    <recommendedName>
        <fullName evidence="6">Lipoprotein</fullName>
    </recommendedName>
</protein>
<accession>A0ABV2KVS3</accession>
<keyword evidence="5 6" id="KW-0449">Lipoprotein</keyword>
<keyword evidence="10" id="KW-1185">Reference proteome</keyword>
<dbReference type="PANTHER" id="PTHR30429:SF0">
    <property type="entry name" value="METHIONINE-BINDING LIPOPROTEIN METQ"/>
    <property type="match status" value="1"/>
</dbReference>
<feature type="region of interest" description="Disordered" evidence="7">
    <location>
        <begin position="27"/>
        <end position="47"/>
    </location>
</feature>
<evidence type="ECO:0000256" key="8">
    <source>
        <dbReference type="SAM" id="SignalP"/>
    </source>
</evidence>
<dbReference type="EMBL" id="JBEPMX010000008">
    <property type="protein sequence ID" value="MET3683690.1"/>
    <property type="molecule type" value="Genomic_DNA"/>
</dbReference>
<comment type="subcellular location">
    <subcellularLocation>
        <location evidence="1">Membrane</location>
        <topology evidence="1">Lipid-anchor</topology>
    </subcellularLocation>
</comment>
<evidence type="ECO:0000256" key="7">
    <source>
        <dbReference type="SAM" id="MobiDB-lite"/>
    </source>
</evidence>
<evidence type="ECO:0000256" key="2">
    <source>
        <dbReference type="ARBA" id="ARBA00022729"/>
    </source>
</evidence>
<evidence type="ECO:0000256" key="3">
    <source>
        <dbReference type="ARBA" id="ARBA00023136"/>
    </source>
</evidence>
<organism evidence="9 10">
    <name type="scientific">Alkalibacillus flavidus</name>
    <dbReference type="NCBI Taxonomy" id="546021"/>
    <lineage>
        <taxon>Bacteria</taxon>
        <taxon>Bacillati</taxon>
        <taxon>Bacillota</taxon>
        <taxon>Bacilli</taxon>
        <taxon>Bacillales</taxon>
        <taxon>Bacillaceae</taxon>
        <taxon>Alkalibacillus</taxon>
    </lineage>
</organism>
<evidence type="ECO:0000313" key="9">
    <source>
        <dbReference type="EMBL" id="MET3683690.1"/>
    </source>
</evidence>
<evidence type="ECO:0000313" key="10">
    <source>
        <dbReference type="Proteomes" id="UP001549167"/>
    </source>
</evidence>
<sequence length="286" mass="31147">MKKTLFFLGTVLLAIVLVGCGTGEADGNSNSSNEGSNGNSDEPVELTVGATPVPHTEVLEEAKPLLEEEGINLTIETFQDYILPNEALADGTLDANYFQHIPYLEDQKEQAGYDFVNLGGIHIEPMGIYSKNIDDIENVEEGTDVIMSRSVADHGRILSLLQEHGLVELDPDVDPVASEVDDVVENPKNLNFDASIEAGFLVENYKREEDALVAINTNYAIEGGLKPTEDALIVEGSESPYANVIAARAEDEDSETLQTLVEVLRSDEIQTFMEEEYDGAVVPVNE</sequence>